<dbReference type="NCBIfam" id="TIGR01767">
    <property type="entry name" value="MTRK"/>
    <property type="match status" value="1"/>
</dbReference>
<proteinExistence type="inferred from homology"/>
<dbReference type="GO" id="GO:0005524">
    <property type="term" value="F:ATP binding"/>
    <property type="evidence" value="ECO:0007669"/>
    <property type="project" value="UniProtKB-KW"/>
</dbReference>
<feature type="domain" description="Aminoglycoside phosphotransferase" evidence="8">
    <location>
        <begin position="174"/>
        <end position="270"/>
    </location>
</feature>
<keyword evidence="5" id="KW-0547">Nucleotide-binding</keyword>
<evidence type="ECO:0000256" key="6">
    <source>
        <dbReference type="ARBA" id="ARBA00022777"/>
    </source>
</evidence>
<dbReference type="Gene3D" id="3.90.1200.10">
    <property type="match status" value="1"/>
</dbReference>
<dbReference type="Gramene" id="Manes.07G071116.2.v8.1">
    <property type="protein sequence ID" value="Manes.07G071116.2.v8.1.CDS"/>
    <property type="gene ID" value="Manes.07G071116.v8.1"/>
</dbReference>
<dbReference type="EMBL" id="KV450786">
    <property type="protein sequence ID" value="OAY21568.1"/>
    <property type="molecule type" value="Genomic_DNA"/>
</dbReference>
<dbReference type="Pfam" id="PF01636">
    <property type="entry name" value="APH"/>
    <property type="match status" value="1"/>
</dbReference>
<dbReference type="OrthoDB" id="2461at2759"/>
<keyword evidence="7" id="KW-0067">ATP-binding</keyword>
<evidence type="ECO:0000256" key="2">
    <source>
        <dbReference type="ARBA" id="ARBA00011738"/>
    </source>
</evidence>
<evidence type="ECO:0000256" key="1">
    <source>
        <dbReference type="ARBA" id="ARBA00010165"/>
    </source>
</evidence>
<dbReference type="EMBL" id="KV450786">
    <property type="protein sequence ID" value="OAY21569.1"/>
    <property type="molecule type" value="Genomic_DNA"/>
</dbReference>
<dbReference type="AlphaFoldDB" id="A0A199UA65"/>
<gene>
    <name evidence="9" type="ORF">MANES_S076500</name>
</gene>
<dbReference type="InterPro" id="IPR009212">
    <property type="entry name" value="Methylthioribose_kinase"/>
</dbReference>
<keyword evidence="6" id="KW-0418">Kinase</keyword>
<evidence type="ECO:0000256" key="5">
    <source>
        <dbReference type="ARBA" id="ARBA00022741"/>
    </source>
</evidence>
<evidence type="ECO:0000256" key="3">
    <source>
        <dbReference type="ARBA" id="ARBA00012128"/>
    </source>
</evidence>
<dbReference type="Gramene" id="Manes.07G071116.1.v8.1">
    <property type="protein sequence ID" value="Manes.07G071116.1.v8.1.CDS"/>
    <property type="gene ID" value="Manes.07G071116.v8.1"/>
</dbReference>
<keyword evidence="4" id="KW-0808">Transferase</keyword>
<dbReference type="GO" id="GO:0046522">
    <property type="term" value="F:S-methyl-5-thioribose kinase activity"/>
    <property type="evidence" value="ECO:0007669"/>
    <property type="project" value="UniProtKB-EC"/>
</dbReference>
<dbReference type="EC" id="2.7.1.100" evidence="3"/>
<dbReference type="OMA" id="AHFMANT"/>
<dbReference type="InterPro" id="IPR002575">
    <property type="entry name" value="Aminoglycoside_PTrfase"/>
</dbReference>
<evidence type="ECO:0000256" key="4">
    <source>
        <dbReference type="ARBA" id="ARBA00022679"/>
    </source>
</evidence>
<protein>
    <recommendedName>
        <fullName evidence="3">S-methyl-5-thioribose kinase</fullName>
        <ecNumber evidence="3">2.7.1.100</ecNumber>
    </recommendedName>
</protein>
<dbReference type="PANTHER" id="PTHR34273:SF2">
    <property type="entry name" value="METHYLTHIORIBOSE KINASE"/>
    <property type="match status" value="1"/>
</dbReference>
<accession>A0A199UA65</accession>
<dbReference type="Gene3D" id="3.30.200.20">
    <property type="entry name" value="Phosphorylase Kinase, domain 1"/>
    <property type="match status" value="1"/>
</dbReference>
<sequence length="416" mass="47899">MAFSEFRPLDEKSLIEYIKATHVLFNKVGNNYDKLKIKEVGDGNLNFVYIVVGSAGSFVIKQALPYIRCIGESWPMTKERAYFEALALKVHGQLCPEHVPEVYHFDRAMSLIGMRYLEPPHIILRKGLIAGIKYPYLAEHISTYMSKTLFHTSLLYRTTTEHKRDVAEFCGNVELCRLTEQVIFSDPYKVSQYNHWTSPYLDRDAEAVREDNVLKLEIAELKSKFCERAQALIHGDLHTGSVMVTSDSTQVIDPEFAFYGPMGFDVGAFIGNLFLAYFAQDGHADSFDDRKSYKEWLLRMTEDTWNLFHKKFTAFWDEHKDGPGEAYLPAIYNNPELQQLVQKKFMKDLFHDTLGFGAAKMIRRIVGVAHVEDFESIKDNSKRAECERKALDFAKLLLKERRRFQSINEVVSAIPA</sequence>
<reference evidence="9" key="1">
    <citation type="submission" date="2016-02" db="EMBL/GenBank/DDBJ databases">
        <title>WGS assembly of Manihot esculenta.</title>
        <authorList>
            <person name="Bredeson J.V."/>
            <person name="Prochnik S.E."/>
            <person name="Lyons J.B."/>
            <person name="Schmutz J."/>
            <person name="Grimwood J."/>
            <person name="Vrebalov J."/>
            <person name="Bart R.S."/>
            <person name="Amuge T."/>
            <person name="Ferguson M.E."/>
            <person name="Green R."/>
            <person name="Putnam N."/>
            <person name="Stites J."/>
            <person name="Rounsley S."/>
            <person name="Rokhsar D.S."/>
        </authorList>
    </citation>
    <scope>NUCLEOTIDE SEQUENCE [LARGE SCALE GENOMIC DNA]</scope>
    <source>
        <tissue evidence="9">Leaf</tissue>
    </source>
</reference>
<dbReference type="GO" id="GO:0009086">
    <property type="term" value="P:methionine biosynthetic process"/>
    <property type="evidence" value="ECO:0007669"/>
    <property type="project" value="InterPro"/>
</dbReference>
<name>A0A199UA65_MANES</name>
<dbReference type="STRING" id="3983.A0A199UA65"/>
<dbReference type="InterPro" id="IPR011009">
    <property type="entry name" value="Kinase-like_dom_sf"/>
</dbReference>
<dbReference type="SUPFAM" id="SSF56112">
    <property type="entry name" value="Protein kinase-like (PK-like)"/>
    <property type="match status" value="1"/>
</dbReference>
<dbReference type="PIRSF" id="PIRSF031134">
    <property type="entry name" value="MTRK"/>
    <property type="match status" value="1"/>
</dbReference>
<comment type="subunit">
    <text evidence="2">Homodimer.</text>
</comment>
<evidence type="ECO:0000256" key="7">
    <source>
        <dbReference type="ARBA" id="ARBA00022840"/>
    </source>
</evidence>
<evidence type="ECO:0000259" key="8">
    <source>
        <dbReference type="Pfam" id="PF01636"/>
    </source>
</evidence>
<comment type="similarity">
    <text evidence="1">Belongs to the methylthioribose kinase family.</text>
</comment>
<evidence type="ECO:0000313" key="9">
    <source>
        <dbReference type="EMBL" id="OAY21569.1"/>
    </source>
</evidence>
<organism evidence="9">
    <name type="scientific">Manihot esculenta</name>
    <name type="common">Cassava</name>
    <name type="synonym">Jatropha manihot</name>
    <dbReference type="NCBI Taxonomy" id="3983"/>
    <lineage>
        <taxon>Eukaryota</taxon>
        <taxon>Viridiplantae</taxon>
        <taxon>Streptophyta</taxon>
        <taxon>Embryophyta</taxon>
        <taxon>Tracheophyta</taxon>
        <taxon>Spermatophyta</taxon>
        <taxon>Magnoliopsida</taxon>
        <taxon>eudicotyledons</taxon>
        <taxon>Gunneridae</taxon>
        <taxon>Pentapetalae</taxon>
        <taxon>rosids</taxon>
        <taxon>fabids</taxon>
        <taxon>Malpighiales</taxon>
        <taxon>Euphorbiaceae</taxon>
        <taxon>Crotonoideae</taxon>
        <taxon>Manihoteae</taxon>
        <taxon>Manihot</taxon>
    </lineage>
</organism>
<dbReference type="PANTHER" id="PTHR34273">
    <property type="entry name" value="METHYLTHIORIBOSE KINASE"/>
    <property type="match status" value="1"/>
</dbReference>